<gene>
    <name evidence="4" type="ORF">ASPVEDRAFT_60478</name>
</gene>
<feature type="domain" description="Enoyl reductase (ER)" evidence="3">
    <location>
        <begin position="7"/>
        <end position="299"/>
    </location>
</feature>
<organism evidence="4 5">
    <name type="scientific">Aspergillus versicolor CBS 583.65</name>
    <dbReference type="NCBI Taxonomy" id="1036611"/>
    <lineage>
        <taxon>Eukaryota</taxon>
        <taxon>Fungi</taxon>
        <taxon>Dikarya</taxon>
        <taxon>Ascomycota</taxon>
        <taxon>Pezizomycotina</taxon>
        <taxon>Eurotiomycetes</taxon>
        <taxon>Eurotiomycetidae</taxon>
        <taxon>Eurotiales</taxon>
        <taxon>Aspergillaceae</taxon>
        <taxon>Aspergillus</taxon>
        <taxon>Aspergillus subgen. Nidulantes</taxon>
    </lineage>
</organism>
<dbReference type="OrthoDB" id="3233595at2759"/>
<dbReference type="SMART" id="SM00829">
    <property type="entry name" value="PKS_ER"/>
    <property type="match status" value="1"/>
</dbReference>
<dbReference type="InterPro" id="IPR020843">
    <property type="entry name" value="ER"/>
</dbReference>
<evidence type="ECO:0000259" key="3">
    <source>
        <dbReference type="SMART" id="SM00829"/>
    </source>
</evidence>
<dbReference type="Gene3D" id="3.90.180.10">
    <property type="entry name" value="Medium-chain alcohol dehydrogenases, catalytic domain"/>
    <property type="match status" value="1"/>
</dbReference>
<keyword evidence="5" id="KW-1185">Reference proteome</keyword>
<dbReference type="VEuPathDB" id="FungiDB:ASPVEDRAFT_60478"/>
<reference evidence="5" key="1">
    <citation type="journal article" date="2017" name="Genome Biol.">
        <title>Comparative genomics reveals high biological diversity and specific adaptations in the industrially and medically important fungal genus Aspergillus.</title>
        <authorList>
            <person name="de Vries R.P."/>
            <person name="Riley R."/>
            <person name="Wiebenga A."/>
            <person name="Aguilar-Osorio G."/>
            <person name="Amillis S."/>
            <person name="Uchima C.A."/>
            <person name="Anderluh G."/>
            <person name="Asadollahi M."/>
            <person name="Askin M."/>
            <person name="Barry K."/>
            <person name="Battaglia E."/>
            <person name="Bayram O."/>
            <person name="Benocci T."/>
            <person name="Braus-Stromeyer S.A."/>
            <person name="Caldana C."/>
            <person name="Canovas D."/>
            <person name="Cerqueira G.C."/>
            <person name="Chen F."/>
            <person name="Chen W."/>
            <person name="Choi C."/>
            <person name="Clum A."/>
            <person name="Dos Santos R.A."/>
            <person name="Damasio A.R."/>
            <person name="Diallinas G."/>
            <person name="Emri T."/>
            <person name="Fekete E."/>
            <person name="Flipphi M."/>
            <person name="Freyberg S."/>
            <person name="Gallo A."/>
            <person name="Gournas C."/>
            <person name="Habgood R."/>
            <person name="Hainaut M."/>
            <person name="Harispe M.L."/>
            <person name="Henrissat B."/>
            <person name="Hilden K.S."/>
            <person name="Hope R."/>
            <person name="Hossain A."/>
            <person name="Karabika E."/>
            <person name="Karaffa L."/>
            <person name="Karanyi Z."/>
            <person name="Krasevec N."/>
            <person name="Kuo A."/>
            <person name="Kusch H."/>
            <person name="LaButti K."/>
            <person name="Lagendijk E.L."/>
            <person name="Lapidus A."/>
            <person name="Levasseur A."/>
            <person name="Lindquist E."/>
            <person name="Lipzen A."/>
            <person name="Logrieco A.F."/>
            <person name="MacCabe A."/>
            <person name="Maekelae M.R."/>
            <person name="Malavazi I."/>
            <person name="Melin P."/>
            <person name="Meyer V."/>
            <person name="Mielnichuk N."/>
            <person name="Miskei M."/>
            <person name="Molnar A.P."/>
            <person name="Mule G."/>
            <person name="Ngan C.Y."/>
            <person name="Orejas M."/>
            <person name="Orosz E."/>
            <person name="Ouedraogo J.P."/>
            <person name="Overkamp K.M."/>
            <person name="Park H.-S."/>
            <person name="Perrone G."/>
            <person name="Piumi F."/>
            <person name="Punt P.J."/>
            <person name="Ram A.F."/>
            <person name="Ramon A."/>
            <person name="Rauscher S."/>
            <person name="Record E."/>
            <person name="Riano-Pachon D.M."/>
            <person name="Robert V."/>
            <person name="Roehrig J."/>
            <person name="Ruller R."/>
            <person name="Salamov A."/>
            <person name="Salih N.S."/>
            <person name="Samson R.A."/>
            <person name="Sandor E."/>
            <person name="Sanguinetti M."/>
            <person name="Schuetze T."/>
            <person name="Sepcic K."/>
            <person name="Shelest E."/>
            <person name="Sherlock G."/>
            <person name="Sophianopoulou V."/>
            <person name="Squina F.M."/>
            <person name="Sun H."/>
            <person name="Susca A."/>
            <person name="Todd R.B."/>
            <person name="Tsang A."/>
            <person name="Unkles S.E."/>
            <person name="van de Wiele N."/>
            <person name="van Rossen-Uffink D."/>
            <person name="Oliveira J.V."/>
            <person name="Vesth T.C."/>
            <person name="Visser J."/>
            <person name="Yu J.-H."/>
            <person name="Zhou M."/>
            <person name="Andersen M.R."/>
            <person name="Archer D.B."/>
            <person name="Baker S.E."/>
            <person name="Benoit I."/>
            <person name="Brakhage A.A."/>
            <person name="Braus G.H."/>
            <person name="Fischer R."/>
            <person name="Frisvad J.C."/>
            <person name="Goldman G.H."/>
            <person name="Houbraken J."/>
            <person name="Oakley B."/>
            <person name="Pocsi I."/>
            <person name="Scazzocchio C."/>
            <person name="Seiboth B."/>
            <person name="vanKuyk P.A."/>
            <person name="Wortman J."/>
            <person name="Dyer P.S."/>
            <person name="Grigoriev I.V."/>
        </authorList>
    </citation>
    <scope>NUCLEOTIDE SEQUENCE [LARGE SCALE GENOMIC DNA]</scope>
    <source>
        <strain evidence="5">CBS 583.65</strain>
    </source>
</reference>
<dbReference type="Pfam" id="PF08240">
    <property type="entry name" value="ADH_N"/>
    <property type="match status" value="1"/>
</dbReference>
<dbReference type="CDD" id="cd08249">
    <property type="entry name" value="enoyl_reductase_like"/>
    <property type="match status" value="1"/>
</dbReference>
<evidence type="ECO:0000256" key="2">
    <source>
        <dbReference type="ARBA" id="ARBA00023002"/>
    </source>
</evidence>
<dbReference type="InterPro" id="IPR013154">
    <property type="entry name" value="ADH-like_N"/>
</dbReference>
<dbReference type="Proteomes" id="UP000184073">
    <property type="component" value="Unassembled WGS sequence"/>
</dbReference>
<dbReference type="STRING" id="1036611.A0A1L9PDC2"/>
<dbReference type="GeneID" id="63731041"/>
<accession>A0A1L9PDC2</accession>
<evidence type="ECO:0000313" key="5">
    <source>
        <dbReference type="Proteomes" id="UP000184073"/>
    </source>
</evidence>
<comment type="similarity">
    <text evidence="1">Belongs to the zinc-containing alcohol dehydrogenase family.</text>
</comment>
<keyword evidence="2" id="KW-0560">Oxidoreductase</keyword>
<dbReference type="PANTHER" id="PTHR45348">
    <property type="entry name" value="HYPOTHETICAL OXIDOREDUCTASE (EUROFUNG)"/>
    <property type="match status" value="1"/>
</dbReference>
<dbReference type="InterPro" id="IPR036291">
    <property type="entry name" value="NAD(P)-bd_dom_sf"/>
</dbReference>
<proteinExistence type="inferred from homology"/>
<sequence length="348" mass="37040">MKEAFVNSDYTVSIKDSPIPVPGPGQVLIRVVVTGTNPKDWKMVGFFPKDGSPYNHGDDMAGYIEAVGEGVVGLAKGDRVAAFHQVMRPHGTFAEFAIAQDYTTFHIPGQTSFEEAATIPLCAITAALGLYQDMKLPLPWNPARETLPLLIYGGATAVGAFAIKFAQLSNIHPIIAVAGRGIPYVKTLLSPEKGDKVIDYRAGAEAIRAQIKAAANGSPIHYAFDGVSEPECFENIGAVISGPGAMAVMFPPGGDFTPPEGVSISQPIAGYVHFPPRKGNTFDHAEFGAAFFQLMGRGLKQGWFQGHPFEVRPGGLAGLEGILKDLKEGKASAVKYVVRIGETEGVEK</sequence>
<dbReference type="Gene3D" id="3.40.50.720">
    <property type="entry name" value="NAD(P)-binding Rossmann-like Domain"/>
    <property type="match status" value="1"/>
</dbReference>
<dbReference type="GO" id="GO:0016651">
    <property type="term" value="F:oxidoreductase activity, acting on NAD(P)H"/>
    <property type="evidence" value="ECO:0007669"/>
    <property type="project" value="InterPro"/>
</dbReference>
<dbReference type="EMBL" id="KV878126">
    <property type="protein sequence ID" value="OJI99455.1"/>
    <property type="molecule type" value="Genomic_DNA"/>
</dbReference>
<dbReference type="PANTHER" id="PTHR45348:SF5">
    <property type="entry name" value="OXIDOREDUCTASE, PUTATIVE (AFU_ORTHOLOGUE AFUA_8G01420)-RELATED"/>
    <property type="match status" value="1"/>
</dbReference>
<dbReference type="InterPro" id="IPR047122">
    <property type="entry name" value="Trans-enoyl_RdTase-like"/>
</dbReference>
<evidence type="ECO:0000313" key="4">
    <source>
        <dbReference type="EMBL" id="OJI99455.1"/>
    </source>
</evidence>
<protein>
    <recommendedName>
        <fullName evidence="3">Enoyl reductase (ER) domain-containing protein</fullName>
    </recommendedName>
</protein>
<dbReference type="InterPro" id="IPR011032">
    <property type="entry name" value="GroES-like_sf"/>
</dbReference>
<dbReference type="SUPFAM" id="SSF50129">
    <property type="entry name" value="GroES-like"/>
    <property type="match status" value="1"/>
</dbReference>
<name>A0A1L9PDC2_ASPVE</name>
<evidence type="ECO:0000256" key="1">
    <source>
        <dbReference type="ARBA" id="ARBA00008072"/>
    </source>
</evidence>
<dbReference type="SUPFAM" id="SSF51735">
    <property type="entry name" value="NAD(P)-binding Rossmann-fold domains"/>
    <property type="match status" value="1"/>
</dbReference>
<dbReference type="AlphaFoldDB" id="A0A1L9PDC2"/>
<dbReference type="RefSeq" id="XP_040665218.1">
    <property type="nucleotide sequence ID" value="XM_040815530.1"/>
</dbReference>